<dbReference type="EMBL" id="LXQD01000001">
    <property type="protein sequence ID" value="RCJ42762.1"/>
    <property type="molecule type" value="Genomic_DNA"/>
</dbReference>
<evidence type="ECO:0000259" key="1">
    <source>
        <dbReference type="Pfam" id="PF01850"/>
    </source>
</evidence>
<sequence>MAKVSSKNFVKWYDNDNIEFVLFANETLAIDAEQIIAKYNLQLLDAFEIVIALAVGCGAFLTNDVTFRAIAKLQVLELNKFILLSEQKYSKPF</sequence>
<proteinExistence type="predicted"/>
<gene>
    <name evidence="2" type="ORF">A6770_07755</name>
</gene>
<comment type="caution">
    <text evidence="2">The sequence shown here is derived from an EMBL/GenBank/DDBJ whole genome shotgun (WGS) entry which is preliminary data.</text>
</comment>
<dbReference type="AlphaFoldDB" id="A0A367S644"/>
<feature type="domain" description="PIN" evidence="1">
    <location>
        <begin position="14"/>
        <end position="72"/>
    </location>
</feature>
<dbReference type="SUPFAM" id="SSF88723">
    <property type="entry name" value="PIN domain-like"/>
    <property type="match status" value="1"/>
</dbReference>
<protein>
    <recommendedName>
        <fullName evidence="1">PIN domain-containing protein</fullName>
    </recommendedName>
</protein>
<dbReference type="InterPro" id="IPR029060">
    <property type="entry name" value="PIN-like_dom_sf"/>
</dbReference>
<dbReference type="Proteomes" id="UP000252107">
    <property type="component" value="Unassembled WGS sequence"/>
</dbReference>
<evidence type="ECO:0000313" key="3">
    <source>
        <dbReference type="Proteomes" id="UP000252107"/>
    </source>
</evidence>
<keyword evidence="3" id="KW-1185">Reference proteome</keyword>
<reference evidence="2" key="1">
    <citation type="submission" date="2016-04" db="EMBL/GenBank/DDBJ databases">
        <authorList>
            <person name="Tabuchi Yagui T.R."/>
        </authorList>
    </citation>
    <scope>NUCLEOTIDE SEQUENCE [LARGE SCALE GENOMIC DNA]</scope>
    <source>
        <strain evidence="2">NIES-26</strain>
    </source>
</reference>
<accession>A0A367S644</accession>
<organism evidence="2 3">
    <name type="scientific">Nostoc minutum NIES-26</name>
    <dbReference type="NCBI Taxonomy" id="1844469"/>
    <lineage>
        <taxon>Bacteria</taxon>
        <taxon>Bacillati</taxon>
        <taxon>Cyanobacteriota</taxon>
        <taxon>Cyanophyceae</taxon>
        <taxon>Nostocales</taxon>
        <taxon>Nostocaceae</taxon>
        <taxon>Nostoc</taxon>
    </lineage>
</organism>
<dbReference type="Pfam" id="PF01850">
    <property type="entry name" value="PIN"/>
    <property type="match status" value="1"/>
</dbReference>
<name>A0A367S644_9NOSO</name>
<dbReference type="InterPro" id="IPR002716">
    <property type="entry name" value="PIN_dom"/>
</dbReference>
<evidence type="ECO:0000313" key="2">
    <source>
        <dbReference type="EMBL" id="RCJ42762.1"/>
    </source>
</evidence>